<dbReference type="HOGENOM" id="CLU_2436415_0_0_9"/>
<evidence type="ECO:0000313" key="2">
    <source>
        <dbReference type="Proteomes" id="UP000004465"/>
    </source>
</evidence>
<organism evidence="1 2">
    <name type="scientific">Facklamia hominis CCUG 36813</name>
    <dbReference type="NCBI Taxonomy" id="883111"/>
    <lineage>
        <taxon>Bacteria</taxon>
        <taxon>Bacillati</taxon>
        <taxon>Bacillota</taxon>
        <taxon>Bacilli</taxon>
        <taxon>Lactobacillales</taxon>
        <taxon>Aerococcaceae</taxon>
        <taxon>Facklamia</taxon>
    </lineage>
</organism>
<proteinExistence type="predicted"/>
<name>K1LCX1_9LACT</name>
<comment type="caution">
    <text evidence="1">The sequence shown here is derived from an EMBL/GenBank/DDBJ whole genome shotgun (WGS) entry which is preliminary data.</text>
</comment>
<dbReference type="AlphaFoldDB" id="K1LCX1"/>
<dbReference type="EMBL" id="AGZD01000007">
    <property type="protein sequence ID" value="EKB54485.1"/>
    <property type="molecule type" value="Genomic_DNA"/>
</dbReference>
<dbReference type="Proteomes" id="UP000004465">
    <property type="component" value="Unassembled WGS sequence"/>
</dbReference>
<keyword evidence="2" id="KW-1185">Reference proteome</keyword>
<evidence type="ECO:0000313" key="1">
    <source>
        <dbReference type="EMBL" id="EKB54485.1"/>
    </source>
</evidence>
<accession>K1LCX1</accession>
<reference evidence="1 2" key="1">
    <citation type="submission" date="2012-07" db="EMBL/GenBank/DDBJ databases">
        <title>The Genome Sequence of Facklamia hominis CCUG 36813.</title>
        <authorList>
            <consortium name="The Broad Institute Genome Sequencing Platform"/>
            <person name="Earl A."/>
            <person name="Ward D."/>
            <person name="Feldgarden M."/>
            <person name="Gevers D."/>
            <person name="Huys G."/>
            <person name="Walker B."/>
            <person name="Young S.K."/>
            <person name="Zeng Q."/>
            <person name="Gargeya S."/>
            <person name="Fitzgerald M."/>
            <person name="Haas B."/>
            <person name="Abouelleil A."/>
            <person name="Alvarado L."/>
            <person name="Arachchi H.M."/>
            <person name="Berlin A.M."/>
            <person name="Chapman S.B."/>
            <person name="Goldberg J."/>
            <person name="Griggs A."/>
            <person name="Gujja S."/>
            <person name="Hansen M."/>
            <person name="Howarth C."/>
            <person name="Imamovic A."/>
            <person name="Larimer J."/>
            <person name="McCowen C."/>
            <person name="Montmayeur A."/>
            <person name="Murphy C."/>
            <person name="Neiman D."/>
            <person name="Pearson M."/>
            <person name="Priest M."/>
            <person name="Roberts A."/>
            <person name="Saif S."/>
            <person name="Shea T."/>
            <person name="Sisk P."/>
            <person name="Sykes S."/>
            <person name="Wortman J."/>
            <person name="Nusbaum C."/>
            <person name="Birren B."/>
        </authorList>
    </citation>
    <scope>NUCLEOTIDE SEQUENCE [LARGE SCALE GENOMIC DNA]</scope>
    <source>
        <strain evidence="1 2">CCUG 36813</strain>
    </source>
</reference>
<protein>
    <submittedName>
        <fullName evidence="1">Uncharacterized protein</fullName>
    </submittedName>
</protein>
<dbReference type="STRING" id="883111.HMPREF9706_00675"/>
<sequence>MIIPKVPIEDLVKQYRFKKCKGDYGKSGLYYLCVSRNCEVIFLSETYLGIQKWEDRDPRIHTRPNCRYSDRREAIEILIDMANKQKIGLL</sequence>
<gene>
    <name evidence="1" type="ORF">HMPREF9706_00675</name>
</gene>